<dbReference type="SUPFAM" id="SSF50249">
    <property type="entry name" value="Nucleic acid-binding proteins"/>
    <property type="match status" value="1"/>
</dbReference>
<dbReference type="InterPro" id="IPR022572">
    <property type="entry name" value="DNA_rep/recomb_RecO_N"/>
</dbReference>
<dbReference type="OrthoDB" id="9804792at2"/>
<evidence type="ECO:0000313" key="10">
    <source>
        <dbReference type="Proteomes" id="UP000199340"/>
    </source>
</evidence>
<proteinExistence type="inferred from homology"/>
<dbReference type="HAMAP" id="MF_00201">
    <property type="entry name" value="RecO"/>
    <property type="match status" value="1"/>
</dbReference>
<keyword evidence="3 7" id="KW-0227">DNA damage</keyword>
<dbReference type="Pfam" id="PF11967">
    <property type="entry name" value="RecO_N"/>
    <property type="match status" value="1"/>
</dbReference>
<evidence type="ECO:0000256" key="2">
    <source>
        <dbReference type="ARBA" id="ARBA00021310"/>
    </source>
</evidence>
<keyword evidence="10" id="KW-1185">Reference proteome</keyword>
<dbReference type="Pfam" id="PF02565">
    <property type="entry name" value="RecO_C"/>
    <property type="match status" value="1"/>
</dbReference>
<dbReference type="SUPFAM" id="SSF57863">
    <property type="entry name" value="ArfGap/RecO-like zinc finger"/>
    <property type="match status" value="1"/>
</dbReference>
<protein>
    <recommendedName>
        <fullName evidence="2 7">DNA repair protein RecO</fullName>
    </recommendedName>
    <alternativeName>
        <fullName evidence="6 7">Recombination protein O</fullName>
    </alternativeName>
</protein>
<dbReference type="Gene3D" id="1.20.1440.120">
    <property type="entry name" value="Recombination protein O, C-terminal domain"/>
    <property type="match status" value="1"/>
</dbReference>
<sequence length="243" mass="26762">MEWRDQGILLHSRRHGESAAIIEVFTPSRGRHAGVVRGGAGRRMAPVLQPGAQLDLTWRARLEDHIGAFTVEPLRSRMAAVMGDRLALAGLNAVVALLQFALPEREAHESLYRHSQNLLDLLGDSDLWPLAYLRWEQVLLEDLGYGLDLSRCAVTGVEEGLAYVSPRTGRAVSRAGAGDWADRLLPLPACLLGQGEGTDSEIVEALRVTGHFLTHHLAHELGNKPLPEARQRFVDALARRSLR</sequence>
<name>A0A1G8PD99_9RHOB</name>
<dbReference type="InterPro" id="IPR003717">
    <property type="entry name" value="RecO"/>
</dbReference>
<dbReference type="Gene3D" id="2.40.50.140">
    <property type="entry name" value="Nucleic acid-binding proteins"/>
    <property type="match status" value="1"/>
</dbReference>
<dbReference type="Proteomes" id="UP000199340">
    <property type="component" value="Unassembled WGS sequence"/>
</dbReference>
<comment type="similarity">
    <text evidence="1 7">Belongs to the RecO family.</text>
</comment>
<evidence type="ECO:0000256" key="1">
    <source>
        <dbReference type="ARBA" id="ARBA00007452"/>
    </source>
</evidence>
<dbReference type="EMBL" id="FNEB01000006">
    <property type="protein sequence ID" value="SDI90483.1"/>
    <property type="molecule type" value="Genomic_DNA"/>
</dbReference>
<feature type="domain" description="DNA replication/recombination mediator RecO N-terminal" evidence="8">
    <location>
        <begin position="1"/>
        <end position="75"/>
    </location>
</feature>
<evidence type="ECO:0000256" key="5">
    <source>
        <dbReference type="ARBA" id="ARBA00023204"/>
    </source>
</evidence>
<dbReference type="InterPro" id="IPR037278">
    <property type="entry name" value="ARFGAP/RecO"/>
</dbReference>
<dbReference type="GO" id="GO:0006310">
    <property type="term" value="P:DNA recombination"/>
    <property type="evidence" value="ECO:0007669"/>
    <property type="project" value="UniProtKB-UniRule"/>
</dbReference>
<dbReference type="InterPro" id="IPR012340">
    <property type="entry name" value="NA-bd_OB-fold"/>
</dbReference>
<evidence type="ECO:0000259" key="8">
    <source>
        <dbReference type="Pfam" id="PF11967"/>
    </source>
</evidence>
<keyword evidence="5 7" id="KW-0234">DNA repair</keyword>
<organism evidence="9 10">
    <name type="scientific">Lutimaribacter saemankumensis</name>
    <dbReference type="NCBI Taxonomy" id="490829"/>
    <lineage>
        <taxon>Bacteria</taxon>
        <taxon>Pseudomonadati</taxon>
        <taxon>Pseudomonadota</taxon>
        <taxon>Alphaproteobacteria</taxon>
        <taxon>Rhodobacterales</taxon>
        <taxon>Roseobacteraceae</taxon>
        <taxon>Lutimaribacter</taxon>
    </lineage>
</organism>
<comment type="function">
    <text evidence="7">Involved in DNA repair and RecF pathway recombination.</text>
</comment>
<dbReference type="GO" id="GO:0043590">
    <property type="term" value="C:bacterial nucleoid"/>
    <property type="evidence" value="ECO:0007669"/>
    <property type="project" value="TreeGrafter"/>
</dbReference>
<dbReference type="AlphaFoldDB" id="A0A1G8PD99"/>
<reference evidence="9 10" key="1">
    <citation type="submission" date="2016-10" db="EMBL/GenBank/DDBJ databases">
        <authorList>
            <person name="de Groot N.N."/>
        </authorList>
    </citation>
    <scope>NUCLEOTIDE SEQUENCE [LARGE SCALE GENOMIC DNA]</scope>
    <source>
        <strain evidence="9 10">DSM 28010</strain>
    </source>
</reference>
<keyword evidence="4 7" id="KW-0233">DNA recombination</keyword>
<evidence type="ECO:0000256" key="7">
    <source>
        <dbReference type="HAMAP-Rule" id="MF_00201"/>
    </source>
</evidence>
<gene>
    <name evidence="7" type="primary">recO</name>
    <name evidence="9" type="ORF">SAMN05421850_106182</name>
</gene>
<evidence type="ECO:0000313" key="9">
    <source>
        <dbReference type="EMBL" id="SDI90483.1"/>
    </source>
</evidence>
<dbReference type="STRING" id="490829.SAMN05421850_106182"/>
<dbReference type="PANTHER" id="PTHR33991:SF1">
    <property type="entry name" value="DNA REPAIR PROTEIN RECO"/>
    <property type="match status" value="1"/>
</dbReference>
<dbReference type="InterPro" id="IPR042242">
    <property type="entry name" value="RecO_C"/>
</dbReference>
<evidence type="ECO:0000256" key="6">
    <source>
        <dbReference type="ARBA" id="ARBA00033409"/>
    </source>
</evidence>
<evidence type="ECO:0000256" key="4">
    <source>
        <dbReference type="ARBA" id="ARBA00023172"/>
    </source>
</evidence>
<evidence type="ECO:0000256" key="3">
    <source>
        <dbReference type="ARBA" id="ARBA00022763"/>
    </source>
</evidence>
<dbReference type="PANTHER" id="PTHR33991">
    <property type="entry name" value="DNA REPAIR PROTEIN RECO"/>
    <property type="match status" value="1"/>
</dbReference>
<accession>A0A1G8PD99</accession>
<dbReference type="RefSeq" id="WP_090029063.1">
    <property type="nucleotide sequence ID" value="NZ_FNEB01000006.1"/>
</dbReference>
<dbReference type="NCBIfam" id="TIGR00613">
    <property type="entry name" value="reco"/>
    <property type="match status" value="1"/>
</dbReference>
<dbReference type="GO" id="GO:0006302">
    <property type="term" value="P:double-strand break repair"/>
    <property type="evidence" value="ECO:0007669"/>
    <property type="project" value="TreeGrafter"/>
</dbReference>